<dbReference type="Gramene" id="OE9A010081T1">
    <property type="protein sequence ID" value="OE9A010081C1"/>
    <property type="gene ID" value="OE9A010081"/>
</dbReference>
<dbReference type="Pfam" id="PF00439">
    <property type="entry name" value="Bromodomain"/>
    <property type="match status" value="1"/>
</dbReference>
<dbReference type="GO" id="GO:0045944">
    <property type="term" value="P:positive regulation of transcription by RNA polymerase II"/>
    <property type="evidence" value="ECO:0007669"/>
    <property type="project" value="TreeGrafter"/>
</dbReference>
<keyword evidence="7" id="KW-1185">Reference proteome</keyword>
<proteinExistence type="predicted"/>
<sequence length="102" mass="12324">MHDHPDAWPFKEPVDARDVPDYYDIIKDPMDLKTLSKRVESEQYYVTLDMFVADVRRMFANARTYNSPDTIYYKCWKHISRTKFKLVSNPASRFSLKWFLHK</sequence>
<keyword evidence="1" id="KW-0808">Transferase</keyword>
<dbReference type="SUPFAM" id="SSF47370">
    <property type="entry name" value="Bromodomain"/>
    <property type="match status" value="1"/>
</dbReference>
<gene>
    <name evidence="6" type="ORF">OLEA9_A010081</name>
</gene>
<dbReference type="InterPro" id="IPR037800">
    <property type="entry name" value="GCN5"/>
</dbReference>
<name>A0A8S0VKR3_OLEEU</name>
<dbReference type="GO" id="GO:0000123">
    <property type="term" value="C:histone acetyltransferase complex"/>
    <property type="evidence" value="ECO:0007669"/>
    <property type="project" value="TreeGrafter"/>
</dbReference>
<dbReference type="PANTHER" id="PTHR45750:SF3">
    <property type="entry name" value="HISTONE ACETYLTRANSFERASE"/>
    <property type="match status" value="1"/>
</dbReference>
<reference evidence="6 7" key="1">
    <citation type="submission" date="2019-12" db="EMBL/GenBank/DDBJ databases">
        <authorList>
            <person name="Alioto T."/>
            <person name="Alioto T."/>
            <person name="Gomez Garrido J."/>
        </authorList>
    </citation>
    <scope>NUCLEOTIDE SEQUENCE [LARGE SCALE GENOMIC DNA]</scope>
</reference>
<dbReference type="InterPro" id="IPR018359">
    <property type="entry name" value="Bromodomain_CS"/>
</dbReference>
<dbReference type="Gene3D" id="1.20.920.10">
    <property type="entry name" value="Bromodomain-like"/>
    <property type="match status" value="1"/>
</dbReference>
<dbReference type="PRINTS" id="PR00503">
    <property type="entry name" value="BROMODOMAIN"/>
</dbReference>
<evidence type="ECO:0000259" key="5">
    <source>
        <dbReference type="PROSITE" id="PS50014"/>
    </source>
</evidence>
<evidence type="ECO:0000256" key="3">
    <source>
        <dbReference type="ARBA" id="ARBA00023315"/>
    </source>
</evidence>
<dbReference type="AlphaFoldDB" id="A0A8S0VKR3"/>
<comment type="caution">
    <text evidence="6">The sequence shown here is derived from an EMBL/GenBank/DDBJ whole genome shotgun (WGS) entry which is preliminary data.</text>
</comment>
<organism evidence="6 7">
    <name type="scientific">Olea europaea subsp. europaea</name>
    <dbReference type="NCBI Taxonomy" id="158383"/>
    <lineage>
        <taxon>Eukaryota</taxon>
        <taxon>Viridiplantae</taxon>
        <taxon>Streptophyta</taxon>
        <taxon>Embryophyta</taxon>
        <taxon>Tracheophyta</taxon>
        <taxon>Spermatophyta</taxon>
        <taxon>Magnoliopsida</taxon>
        <taxon>eudicotyledons</taxon>
        <taxon>Gunneridae</taxon>
        <taxon>Pentapetalae</taxon>
        <taxon>asterids</taxon>
        <taxon>lamiids</taxon>
        <taxon>Lamiales</taxon>
        <taxon>Oleaceae</taxon>
        <taxon>Oleeae</taxon>
        <taxon>Olea</taxon>
    </lineage>
</organism>
<keyword evidence="2 4" id="KW-0103">Bromodomain</keyword>
<evidence type="ECO:0000313" key="6">
    <source>
        <dbReference type="EMBL" id="CAA3032808.1"/>
    </source>
</evidence>
<evidence type="ECO:0000256" key="1">
    <source>
        <dbReference type="ARBA" id="ARBA00022679"/>
    </source>
</evidence>
<dbReference type="GO" id="GO:0010484">
    <property type="term" value="F:histone H3 acetyltransferase activity"/>
    <property type="evidence" value="ECO:0007669"/>
    <property type="project" value="TreeGrafter"/>
</dbReference>
<evidence type="ECO:0000313" key="7">
    <source>
        <dbReference type="Proteomes" id="UP000594638"/>
    </source>
</evidence>
<dbReference type="OrthoDB" id="1937912at2759"/>
<protein>
    <submittedName>
        <fullName evidence="6">Histone acetyltransferase GCN5 isoform X1</fullName>
    </submittedName>
</protein>
<feature type="domain" description="Bromo" evidence="5">
    <location>
        <begin position="2"/>
        <end position="73"/>
    </location>
</feature>
<evidence type="ECO:0000256" key="4">
    <source>
        <dbReference type="PROSITE-ProRule" id="PRU00035"/>
    </source>
</evidence>
<dbReference type="EMBL" id="CACTIH010009699">
    <property type="protein sequence ID" value="CAA3032808.1"/>
    <property type="molecule type" value="Genomic_DNA"/>
</dbReference>
<dbReference type="PANTHER" id="PTHR45750">
    <property type="entry name" value="GH11602P"/>
    <property type="match status" value="1"/>
</dbReference>
<dbReference type="PROSITE" id="PS00633">
    <property type="entry name" value="BROMODOMAIN_1"/>
    <property type="match status" value="1"/>
</dbReference>
<dbReference type="InterPro" id="IPR001487">
    <property type="entry name" value="Bromodomain"/>
</dbReference>
<keyword evidence="3" id="KW-0012">Acyltransferase</keyword>
<accession>A0A8S0VKR3</accession>
<dbReference type="PROSITE" id="PS50014">
    <property type="entry name" value="BROMODOMAIN_2"/>
    <property type="match status" value="1"/>
</dbReference>
<dbReference type="InterPro" id="IPR036427">
    <property type="entry name" value="Bromodomain-like_sf"/>
</dbReference>
<dbReference type="Proteomes" id="UP000594638">
    <property type="component" value="Unassembled WGS sequence"/>
</dbReference>
<evidence type="ECO:0000256" key="2">
    <source>
        <dbReference type="ARBA" id="ARBA00023117"/>
    </source>
</evidence>
<dbReference type="SMART" id="SM00297">
    <property type="entry name" value="BROMO"/>
    <property type="match status" value="1"/>
</dbReference>